<evidence type="ECO:0000313" key="1">
    <source>
        <dbReference type="EMBL" id="KAG5304149.1"/>
    </source>
</evidence>
<accession>A0A8H7Z4T0</accession>
<dbReference type="AlphaFoldDB" id="A0A8H7Z4T0"/>
<gene>
    <name evidence="1" type="ORF">I7I52_02390</name>
</gene>
<organism evidence="1 2">
    <name type="scientific">Ajellomyces capsulatus</name>
    <name type="common">Darling's disease fungus</name>
    <name type="synonym">Histoplasma capsulatum</name>
    <dbReference type="NCBI Taxonomy" id="5037"/>
    <lineage>
        <taxon>Eukaryota</taxon>
        <taxon>Fungi</taxon>
        <taxon>Dikarya</taxon>
        <taxon>Ascomycota</taxon>
        <taxon>Pezizomycotina</taxon>
        <taxon>Eurotiomycetes</taxon>
        <taxon>Eurotiomycetidae</taxon>
        <taxon>Onygenales</taxon>
        <taxon>Ajellomycetaceae</taxon>
        <taxon>Histoplasma</taxon>
    </lineage>
</organism>
<dbReference type="VEuPathDB" id="FungiDB:I7I52_02390"/>
<proteinExistence type="predicted"/>
<dbReference type="Proteomes" id="UP000670092">
    <property type="component" value="Unassembled WGS sequence"/>
</dbReference>
<sequence length="94" mass="10477">MPKSTLQRYERGILLSSTKKSILYPSTGIVVAFLKLVRAGQTKKPAEGATIRNMHRKCQTHLRDHIPLPPEPARSPIESCLSKATNQVSPHLHL</sequence>
<comment type="caution">
    <text evidence="1">The sequence shown here is derived from an EMBL/GenBank/DDBJ whole genome shotgun (WGS) entry which is preliminary data.</text>
</comment>
<name>A0A8H7Z4T0_AJECA</name>
<evidence type="ECO:0000313" key="2">
    <source>
        <dbReference type="Proteomes" id="UP000670092"/>
    </source>
</evidence>
<dbReference type="EMBL" id="JAEVHI010000001">
    <property type="protein sequence ID" value="KAG5304149.1"/>
    <property type="molecule type" value="Genomic_DNA"/>
</dbReference>
<reference evidence="1 2" key="1">
    <citation type="submission" date="2021-01" db="EMBL/GenBank/DDBJ databases">
        <title>Chromosome-level genome assembly of a human fungal pathogen reveals clustering of transcriptionally co-regulated genes.</title>
        <authorList>
            <person name="Voorhies M."/>
            <person name="Cohen S."/>
            <person name="Shea T.P."/>
            <person name="Petrus S."/>
            <person name="Munoz J.F."/>
            <person name="Poplawski S."/>
            <person name="Goldman W.E."/>
            <person name="Michael T."/>
            <person name="Cuomo C.A."/>
            <person name="Sil A."/>
            <person name="Beyhan S."/>
        </authorList>
    </citation>
    <scope>NUCLEOTIDE SEQUENCE [LARGE SCALE GENOMIC DNA]</scope>
    <source>
        <strain evidence="1 2">G184AR</strain>
    </source>
</reference>
<protein>
    <submittedName>
        <fullName evidence="1">Uncharacterized protein</fullName>
    </submittedName>
</protein>